<keyword evidence="2" id="KW-1185">Reference proteome</keyword>
<evidence type="ECO:0000313" key="2">
    <source>
        <dbReference type="Proteomes" id="UP000694864"/>
    </source>
</evidence>
<protein>
    <submittedName>
        <fullName evidence="3">Uncharacterized protein LOC104768116</fullName>
    </submittedName>
</protein>
<organism evidence="2 3">
    <name type="scientific">Camelina sativa</name>
    <name type="common">False flax</name>
    <name type="synonym">Myagrum sativum</name>
    <dbReference type="NCBI Taxonomy" id="90675"/>
    <lineage>
        <taxon>Eukaryota</taxon>
        <taxon>Viridiplantae</taxon>
        <taxon>Streptophyta</taxon>
        <taxon>Embryophyta</taxon>
        <taxon>Tracheophyta</taxon>
        <taxon>Spermatophyta</taxon>
        <taxon>Magnoliopsida</taxon>
        <taxon>eudicotyledons</taxon>
        <taxon>Gunneridae</taxon>
        <taxon>Pentapetalae</taxon>
        <taxon>rosids</taxon>
        <taxon>malvids</taxon>
        <taxon>Brassicales</taxon>
        <taxon>Brassicaceae</taxon>
        <taxon>Camelineae</taxon>
        <taxon>Camelina</taxon>
    </lineage>
</organism>
<feature type="compositionally biased region" description="Gly residues" evidence="1">
    <location>
        <begin position="265"/>
        <end position="275"/>
    </location>
</feature>
<evidence type="ECO:0000313" key="3">
    <source>
        <dbReference type="RefSeq" id="XP_010490348.1"/>
    </source>
</evidence>
<evidence type="ECO:0000256" key="1">
    <source>
        <dbReference type="SAM" id="MobiDB-lite"/>
    </source>
</evidence>
<reference evidence="3" key="2">
    <citation type="submission" date="2025-08" db="UniProtKB">
        <authorList>
            <consortium name="RefSeq"/>
        </authorList>
    </citation>
    <scope>IDENTIFICATION</scope>
    <source>
        <tissue evidence="3">Leaf</tissue>
    </source>
</reference>
<accession>A0ABM0XSF8</accession>
<feature type="region of interest" description="Disordered" evidence="1">
    <location>
        <begin position="258"/>
        <end position="300"/>
    </location>
</feature>
<sequence>MDTKPIAVAHVQMASISASGPNGNNKAKSFVVSPVSCALRTVKPPQATIQTENMFSPLASPIMLLGYVNGTISRPSTTRSATGPTGATEEPNPEFAKWIRNDQLVMAWIFGSLSEPSLQAFYGMHSSQEVWSALAKKFNRVSTTRMFELKNRLRACIKYGRPMDEYLSELKQVFDQLDSIGFPMSELEKIHSLLTGLGKEYESIATVIEHSMDAEPGPCYEDVVFKVIAFDDKLKTNSAAPPVTPHLAFQAEKTYFDRGSSNRGGRSGSGGGYRGRGNYSTRGRGFQQHGSSQNSGSSRPTCQICGKYGHSAAKCYNRYNEDFHSRPTYCSCCYEGL</sequence>
<reference evidence="2" key="1">
    <citation type="journal article" date="2014" name="Nat. Commun.">
        <title>The emerging biofuel crop Camelina sativa retains a highly undifferentiated hexaploid genome structure.</title>
        <authorList>
            <person name="Kagale S."/>
            <person name="Koh C."/>
            <person name="Nixon J."/>
            <person name="Bollina V."/>
            <person name="Clarke W.E."/>
            <person name="Tuteja R."/>
            <person name="Spillane C."/>
            <person name="Robinson S.J."/>
            <person name="Links M.G."/>
            <person name="Clarke C."/>
            <person name="Higgins E.E."/>
            <person name="Huebert T."/>
            <person name="Sharpe A.G."/>
            <person name="Parkin I.A."/>
        </authorList>
    </citation>
    <scope>NUCLEOTIDE SEQUENCE [LARGE SCALE GENOMIC DNA]</scope>
    <source>
        <strain evidence="2">cv. DH55</strain>
    </source>
</reference>
<dbReference type="Pfam" id="PF14223">
    <property type="entry name" value="Retrotran_gag_2"/>
    <property type="match status" value="1"/>
</dbReference>
<dbReference type="RefSeq" id="XP_010490348.1">
    <property type="nucleotide sequence ID" value="XM_010492046.1"/>
</dbReference>
<dbReference type="PANTHER" id="PTHR47481:SF10">
    <property type="entry name" value="COPIA-LIKE POLYPROTEIN_RETROTRANSPOSON"/>
    <property type="match status" value="1"/>
</dbReference>
<dbReference type="GeneID" id="104768116"/>
<dbReference type="Proteomes" id="UP000694864">
    <property type="component" value="Chromosome 19"/>
</dbReference>
<feature type="compositionally biased region" description="Low complexity" evidence="1">
    <location>
        <begin position="276"/>
        <end position="298"/>
    </location>
</feature>
<name>A0ABM0XSF8_CAMSA</name>
<gene>
    <name evidence="3" type="primary">LOC104768116</name>
</gene>
<proteinExistence type="predicted"/>
<dbReference type="PANTHER" id="PTHR47481">
    <property type="match status" value="1"/>
</dbReference>